<organism evidence="2 3">
    <name type="scientific">Paspalum notatum var. saurae</name>
    <dbReference type="NCBI Taxonomy" id="547442"/>
    <lineage>
        <taxon>Eukaryota</taxon>
        <taxon>Viridiplantae</taxon>
        <taxon>Streptophyta</taxon>
        <taxon>Embryophyta</taxon>
        <taxon>Tracheophyta</taxon>
        <taxon>Spermatophyta</taxon>
        <taxon>Magnoliopsida</taxon>
        <taxon>Liliopsida</taxon>
        <taxon>Poales</taxon>
        <taxon>Poaceae</taxon>
        <taxon>PACMAD clade</taxon>
        <taxon>Panicoideae</taxon>
        <taxon>Andropogonodae</taxon>
        <taxon>Paspaleae</taxon>
        <taxon>Paspalinae</taxon>
        <taxon>Paspalum</taxon>
    </lineage>
</organism>
<name>A0AAQ3PSF1_PASNO</name>
<evidence type="ECO:0000313" key="2">
    <source>
        <dbReference type="EMBL" id="WVZ54759.1"/>
    </source>
</evidence>
<gene>
    <name evidence="2" type="ORF">U9M48_005510</name>
</gene>
<keyword evidence="3" id="KW-1185">Reference proteome</keyword>
<evidence type="ECO:0000256" key="1">
    <source>
        <dbReference type="SAM" id="MobiDB-lite"/>
    </source>
</evidence>
<proteinExistence type="predicted"/>
<sequence length="103" mass="11603">MGLHQATRPVGWRRWAYSPCRPAFDEIHYPSIHPPLLSGEGNPPNLNHSRRLRSSAGTGRGSIDSRPSLCPTPILTWPRFMVCISRQAQVLSDACHRHLNQLL</sequence>
<accession>A0AAQ3PSF1</accession>
<evidence type="ECO:0000313" key="3">
    <source>
        <dbReference type="Proteomes" id="UP001341281"/>
    </source>
</evidence>
<dbReference type="EMBL" id="CP144745">
    <property type="protein sequence ID" value="WVZ54759.1"/>
    <property type="molecule type" value="Genomic_DNA"/>
</dbReference>
<dbReference type="Proteomes" id="UP001341281">
    <property type="component" value="Chromosome 01"/>
</dbReference>
<dbReference type="AlphaFoldDB" id="A0AAQ3PSF1"/>
<reference evidence="2 3" key="1">
    <citation type="submission" date="2024-02" db="EMBL/GenBank/DDBJ databases">
        <title>High-quality chromosome-scale genome assembly of Pensacola bahiagrass (Paspalum notatum Flugge var. saurae).</title>
        <authorList>
            <person name="Vega J.M."/>
            <person name="Podio M."/>
            <person name="Orjuela J."/>
            <person name="Siena L.A."/>
            <person name="Pessino S.C."/>
            <person name="Combes M.C."/>
            <person name="Mariac C."/>
            <person name="Albertini E."/>
            <person name="Pupilli F."/>
            <person name="Ortiz J.P.A."/>
            <person name="Leblanc O."/>
        </authorList>
    </citation>
    <scope>NUCLEOTIDE SEQUENCE [LARGE SCALE GENOMIC DNA]</scope>
    <source>
        <strain evidence="2">R1</strain>
        <tissue evidence="2">Leaf</tissue>
    </source>
</reference>
<feature type="region of interest" description="Disordered" evidence="1">
    <location>
        <begin position="35"/>
        <end position="68"/>
    </location>
</feature>
<protein>
    <submittedName>
        <fullName evidence="2">Uncharacterized protein</fullName>
    </submittedName>
</protein>